<dbReference type="AlphaFoldDB" id="A0A0F3Q0Y3"/>
<evidence type="ECO:0000313" key="2">
    <source>
        <dbReference type="Proteomes" id="UP000033722"/>
    </source>
</evidence>
<proteinExistence type="predicted"/>
<name>A0A0F3Q0Y3_ANAPH</name>
<dbReference type="Proteomes" id="UP000033722">
    <property type="component" value="Unassembled WGS sequence"/>
</dbReference>
<dbReference type="PATRIC" id="fig|1359157.3.peg.444"/>
<reference evidence="1 2" key="1">
    <citation type="submission" date="2015-01" db="EMBL/GenBank/DDBJ databases">
        <title>Genome Sequencing of Rickettsiales.</title>
        <authorList>
            <person name="Daugherty S.C."/>
            <person name="Su Q."/>
            <person name="Abolude K."/>
            <person name="Beier-Sexton M."/>
            <person name="Carlyon J.A."/>
            <person name="Carter R."/>
            <person name="Day N.P."/>
            <person name="Dumler S.J."/>
            <person name="Dyachenko V."/>
            <person name="Godinez A."/>
            <person name="Kurtti T.J."/>
            <person name="Lichay M."/>
            <person name="Mullins K.E."/>
            <person name="Ott S."/>
            <person name="Pappas-Brown V."/>
            <person name="Paris D.H."/>
            <person name="Patel P."/>
            <person name="Richards A.L."/>
            <person name="Sadzewicz L."/>
            <person name="Sears K."/>
            <person name="Seidman D."/>
            <person name="Sengamalay N."/>
            <person name="Stenos J."/>
            <person name="Tallon L.J."/>
            <person name="Vincent G."/>
            <person name="Fraser C.M."/>
            <person name="Munderloh U."/>
            <person name="Dunning-Hotopp J.C."/>
        </authorList>
    </citation>
    <scope>NUCLEOTIDE SEQUENCE [LARGE SCALE GENOMIC DNA]</scope>
    <source>
        <strain evidence="1 2">CRT53-1</strain>
    </source>
</reference>
<comment type="caution">
    <text evidence="1">The sequence shown here is derived from an EMBL/GenBank/DDBJ whole genome shotgun (WGS) entry which is preliminary data.</text>
</comment>
<evidence type="ECO:0000313" key="1">
    <source>
        <dbReference type="EMBL" id="KJV86143.1"/>
    </source>
</evidence>
<gene>
    <name evidence="1" type="ORF">APHCRT_0747</name>
</gene>
<sequence>MPITHKSLGIQRAHTITLTIKNKIKGIRDSGKKELAFCFAVYHI</sequence>
<organism evidence="1 2">
    <name type="scientific">Anaplasma phagocytophilum str. CRT53-1</name>
    <dbReference type="NCBI Taxonomy" id="1359157"/>
    <lineage>
        <taxon>Bacteria</taxon>
        <taxon>Pseudomonadati</taxon>
        <taxon>Pseudomonadota</taxon>
        <taxon>Alphaproteobacteria</taxon>
        <taxon>Rickettsiales</taxon>
        <taxon>Anaplasmataceae</taxon>
        <taxon>Anaplasma</taxon>
        <taxon>phagocytophilum group</taxon>
    </lineage>
</organism>
<protein>
    <submittedName>
        <fullName evidence="1">Uncharacterized protein</fullName>
    </submittedName>
</protein>
<dbReference type="EMBL" id="LAOD01000016">
    <property type="protein sequence ID" value="KJV86143.1"/>
    <property type="molecule type" value="Genomic_DNA"/>
</dbReference>
<accession>A0A0F3Q0Y3</accession>